<feature type="region of interest" description="Disordered" evidence="1">
    <location>
        <begin position="90"/>
        <end position="121"/>
    </location>
</feature>
<evidence type="ECO:0000313" key="2">
    <source>
        <dbReference type="EMBL" id="KAJ4453471.1"/>
    </source>
</evidence>
<comment type="caution">
    <text evidence="2">The sequence shown here is derived from an EMBL/GenBank/DDBJ whole genome shotgun (WGS) entry which is preliminary data.</text>
</comment>
<accession>A0ABQ8U4X5</accession>
<keyword evidence="3" id="KW-1185">Reference proteome</keyword>
<proteinExistence type="predicted"/>
<evidence type="ECO:0000256" key="1">
    <source>
        <dbReference type="SAM" id="MobiDB-lite"/>
    </source>
</evidence>
<protein>
    <submittedName>
        <fullName evidence="2">Uncharacterized protein</fullName>
    </submittedName>
</protein>
<sequence>METSTAVMMHAELNAMMIRFCFLNRDISKSISASGSGQRFYQGACKDLPELAKLFGYHCSQKQPDRRALLRRSLKCSAASSEKCSFRAYRPSTPVPDPVVAKPPAAPAPSPSLGEGGEPGKKSIALQWVPLPYCRIVPYTHTRST</sequence>
<gene>
    <name evidence="2" type="ORF">PAPYR_12052</name>
</gene>
<reference evidence="2" key="1">
    <citation type="journal article" date="2022" name="bioRxiv">
        <title>Genomics of Preaxostyla Flagellates Illuminates Evolutionary Transitions and the Path Towards Mitochondrial Loss.</title>
        <authorList>
            <person name="Novak L.V.F."/>
            <person name="Treitli S.C."/>
            <person name="Pyrih J."/>
            <person name="Halakuc P."/>
            <person name="Pipaliya S.V."/>
            <person name="Vacek V."/>
            <person name="Brzon O."/>
            <person name="Soukal P."/>
            <person name="Eme L."/>
            <person name="Dacks J.B."/>
            <person name="Karnkowska A."/>
            <person name="Elias M."/>
            <person name="Hampl V."/>
        </authorList>
    </citation>
    <scope>NUCLEOTIDE SEQUENCE</scope>
    <source>
        <strain evidence="2">RCP-MX</strain>
    </source>
</reference>
<organism evidence="2 3">
    <name type="scientific">Paratrimastix pyriformis</name>
    <dbReference type="NCBI Taxonomy" id="342808"/>
    <lineage>
        <taxon>Eukaryota</taxon>
        <taxon>Metamonada</taxon>
        <taxon>Preaxostyla</taxon>
        <taxon>Paratrimastigidae</taxon>
        <taxon>Paratrimastix</taxon>
    </lineage>
</organism>
<dbReference type="EMBL" id="JAPMOS010000258">
    <property type="protein sequence ID" value="KAJ4453471.1"/>
    <property type="molecule type" value="Genomic_DNA"/>
</dbReference>
<dbReference type="Proteomes" id="UP001141327">
    <property type="component" value="Unassembled WGS sequence"/>
</dbReference>
<evidence type="ECO:0000313" key="3">
    <source>
        <dbReference type="Proteomes" id="UP001141327"/>
    </source>
</evidence>
<name>A0ABQ8U4X5_9EUKA</name>